<sequence length="253" mass="26248">MDHSIATWAILLAAAFLGGGLNAIAGGGSFFTFPALVYAGVPPVAANASGTFALLPGYFASTWGYREDLKAPATLSMRSLLAISLGGGAFGAALLLTTPDDVFRAIVPWLLLVATLLFAFGPWLLRTFKRTAGSGEASTWVQACAIAAVSVYGGYFNGGLGIVLLAAFSLLGHSNINAMQGLKNLVSSVLTAIAVSVYAFGGAIFWREALVMMLAATVGGYVMARVGRRLPATLVRAVVIVTGSIMTILFFRS</sequence>
<dbReference type="GO" id="GO:0005886">
    <property type="term" value="C:plasma membrane"/>
    <property type="evidence" value="ECO:0007669"/>
    <property type="project" value="UniProtKB-SubCell"/>
</dbReference>
<keyword evidence="3" id="KW-0813">Transport</keyword>
<comment type="caution">
    <text evidence="9">The sequence shown here is derived from an EMBL/GenBank/DDBJ whole genome shotgun (WGS) entry which is preliminary data.</text>
</comment>
<accession>A0A210XUY2</accession>
<reference evidence="9" key="1">
    <citation type="submission" date="2022-09" db="EMBL/GenBank/DDBJ databases">
        <title>Intensive care unit water sources are persistently colonized with multi-drug resistant bacteria and are the site of extensive horizontal gene transfer of antibiotic resistance genes.</title>
        <authorList>
            <person name="Diorio-Toth L."/>
        </authorList>
    </citation>
    <scope>NUCLEOTIDE SEQUENCE</scope>
    <source>
        <strain evidence="9">GD04147</strain>
    </source>
</reference>
<keyword evidence="6 8" id="KW-1133">Transmembrane helix</keyword>
<feature type="transmembrane region" description="Helical" evidence="8">
    <location>
        <begin position="35"/>
        <end position="59"/>
    </location>
</feature>
<evidence type="ECO:0000256" key="5">
    <source>
        <dbReference type="ARBA" id="ARBA00022692"/>
    </source>
</evidence>
<feature type="transmembrane region" description="Helical" evidence="8">
    <location>
        <begin position="105"/>
        <end position="125"/>
    </location>
</feature>
<feature type="transmembrane region" description="Helical" evidence="8">
    <location>
        <begin position="80"/>
        <end position="99"/>
    </location>
</feature>
<evidence type="ECO:0000256" key="2">
    <source>
        <dbReference type="ARBA" id="ARBA00009142"/>
    </source>
</evidence>
<evidence type="ECO:0000256" key="4">
    <source>
        <dbReference type="ARBA" id="ARBA00022475"/>
    </source>
</evidence>
<evidence type="ECO:0000256" key="3">
    <source>
        <dbReference type="ARBA" id="ARBA00022448"/>
    </source>
</evidence>
<evidence type="ECO:0000256" key="6">
    <source>
        <dbReference type="ARBA" id="ARBA00022989"/>
    </source>
</evidence>
<evidence type="ECO:0000313" key="10">
    <source>
        <dbReference type="Proteomes" id="UP001158076"/>
    </source>
</evidence>
<dbReference type="InterPro" id="IPR052017">
    <property type="entry name" value="TSUP"/>
</dbReference>
<dbReference type="Proteomes" id="UP001158076">
    <property type="component" value="Unassembled WGS sequence"/>
</dbReference>
<dbReference type="PANTHER" id="PTHR30269">
    <property type="entry name" value="TRANSMEMBRANE PROTEIN YFCA"/>
    <property type="match status" value="1"/>
</dbReference>
<feature type="transmembrane region" description="Helical" evidence="8">
    <location>
        <begin position="234"/>
        <end position="251"/>
    </location>
</feature>
<gene>
    <name evidence="9" type="ORF">N7335_21415</name>
</gene>
<dbReference type="EMBL" id="JAODZE010000037">
    <property type="protein sequence ID" value="MDH0148954.1"/>
    <property type="molecule type" value="Genomic_DNA"/>
</dbReference>
<name>A0A210XUY2_STUST</name>
<dbReference type="AlphaFoldDB" id="A0A210XUY2"/>
<dbReference type="Pfam" id="PF01925">
    <property type="entry name" value="TauE"/>
    <property type="match status" value="1"/>
</dbReference>
<protein>
    <recommendedName>
        <fullName evidence="8">Probable membrane transporter protein</fullName>
    </recommendedName>
</protein>
<organism evidence="9 10">
    <name type="scientific">Stutzerimonas stutzeri</name>
    <name type="common">Pseudomonas stutzeri</name>
    <dbReference type="NCBI Taxonomy" id="316"/>
    <lineage>
        <taxon>Bacteria</taxon>
        <taxon>Pseudomonadati</taxon>
        <taxon>Pseudomonadota</taxon>
        <taxon>Gammaproteobacteria</taxon>
        <taxon>Pseudomonadales</taxon>
        <taxon>Pseudomonadaceae</taxon>
        <taxon>Stutzerimonas</taxon>
    </lineage>
</organism>
<dbReference type="RefSeq" id="WP_014596660.1">
    <property type="nucleotide sequence ID" value="NZ_BCAJ01000032.1"/>
</dbReference>
<comment type="similarity">
    <text evidence="2 8">Belongs to the 4-toluene sulfonate uptake permease (TSUP) (TC 2.A.102) family.</text>
</comment>
<keyword evidence="7 8" id="KW-0472">Membrane</keyword>
<dbReference type="InterPro" id="IPR002781">
    <property type="entry name" value="TM_pro_TauE-like"/>
</dbReference>
<evidence type="ECO:0000313" key="9">
    <source>
        <dbReference type="EMBL" id="MDH0148954.1"/>
    </source>
</evidence>
<evidence type="ECO:0000256" key="7">
    <source>
        <dbReference type="ARBA" id="ARBA00023136"/>
    </source>
</evidence>
<dbReference type="PANTHER" id="PTHR30269:SF0">
    <property type="entry name" value="MEMBRANE TRANSPORTER PROTEIN YFCA-RELATED"/>
    <property type="match status" value="1"/>
</dbReference>
<evidence type="ECO:0000256" key="8">
    <source>
        <dbReference type="RuleBase" id="RU363041"/>
    </source>
</evidence>
<comment type="subcellular location">
    <subcellularLocation>
        <location evidence="1 8">Cell membrane</location>
        <topology evidence="1 8">Multi-pass membrane protein</topology>
    </subcellularLocation>
</comment>
<evidence type="ECO:0000256" key="1">
    <source>
        <dbReference type="ARBA" id="ARBA00004651"/>
    </source>
</evidence>
<proteinExistence type="inferred from homology"/>
<keyword evidence="5 8" id="KW-0812">Transmembrane</keyword>
<feature type="transmembrane region" description="Helical" evidence="8">
    <location>
        <begin position="185"/>
        <end position="204"/>
    </location>
</feature>
<keyword evidence="4 8" id="KW-1003">Cell membrane</keyword>